<dbReference type="Proteomes" id="UP001215712">
    <property type="component" value="Unassembled WGS sequence"/>
</dbReference>
<dbReference type="SMART" id="SM00320">
    <property type="entry name" value="WD40"/>
    <property type="match status" value="3"/>
</dbReference>
<dbReference type="InterPro" id="IPR015943">
    <property type="entry name" value="WD40/YVTN_repeat-like_dom_sf"/>
</dbReference>
<keyword evidence="2" id="KW-1185">Reference proteome</keyword>
<reference evidence="1" key="2">
    <citation type="submission" date="2023-01" db="EMBL/GenBank/DDBJ databases">
        <authorList>
            <person name="Petersen C."/>
        </authorList>
    </citation>
    <scope>NUCLEOTIDE SEQUENCE</scope>
    <source>
        <strain evidence="1">IBT 17514</strain>
    </source>
</reference>
<organism evidence="1 2">
    <name type="scientific">Penicillium malachiteum</name>
    <dbReference type="NCBI Taxonomy" id="1324776"/>
    <lineage>
        <taxon>Eukaryota</taxon>
        <taxon>Fungi</taxon>
        <taxon>Dikarya</taxon>
        <taxon>Ascomycota</taxon>
        <taxon>Pezizomycotina</taxon>
        <taxon>Eurotiomycetes</taxon>
        <taxon>Eurotiomycetidae</taxon>
        <taxon>Eurotiales</taxon>
        <taxon>Aspergillaceae</taxon>
        <taxon>Penicillium</taxon>
    </lineage>
</organism>
<evidence type="ECO:0000313" key="2">
    <source>
        <dbReference type="Proteomes" id="UP001215712"/>
    </source>
</evidence>
<reference evidence="1" key="1">
    <citation type="journal article" date="2023" name="IMA Fungus">
        <title>Comparative genomic study of the Penicillium genus elucidates a diverse pangenome and 15 lateral gene transfer events.</title>
        <authorList>
            <person name="Petersen C."/>
            <person name="Sorensen T."/>
            <person name="Nielsen M.R."/>
            <person name="Sondergaard T.E."/>
            <person name="Sorensen J.L."/>
            <person name="Fitzpatrick D.A."/>
            <person name="Frisvad J.C."/>
            <person name="Nielsen K.L."/>
        </authorList>
    </citation>
    <scope>NUCLEOTIDE SEQUENCE</scope>
    <source>
        <strain evidence="1">IBT 17514</strain>
    </source>
</reference>
<dbReference type="EMBL" id="JAQJAN010000001">
    <property type="protein sequence ID" value="KAJ5740643.1"/>
    <property type="molecule type" value="Genomic_DNA"/>
</dbReference>
<evidence type="ECO:0000313" key="1">
    <source>
        <dbReference type="EMBL" id="KAJ5740643.1"/>
    </source>
</evidence>
<gene>
    <name evidence="1" type="ORF">N7493_000515</name>
</gene>
<dbReference type="AlphaFoldDB" id="A0AAD6HX41"/>
<dbReference type="Pfam" id="PF00400">
    <property type="entry name" value="WD40"/>
    <property type="match status" value="1"/>
</dbReference>
<dbReference type="InterPro" id="IPR001680">
    <property type="entry name" value="WD40_rpt"/>
</dbReference>
<comment type="caution">
    <text evidence="1">The sequence shown here is derived from an EMBL/GenBank/DDBJ whole genome shotgun (WGS) entry which is preliminary data.</text>
</comment>
<dbReference type="SUPFAM" id="SSF69322">
    <property type="entry name" value="Tricorn protease domain 2"/>
    <property type="match status" value="1"/>
</dbReference>
<name>A0AAD6HX41_9EURO</name>
<accession>A0AAD6HX41</accession>
<sequence length="267" mass="30112">MDSRWHRSAVRGQSMELMSIAVSPHGQALACSSRRSFHVWGVREALPGSIIPIWSKSMEYVHVAFPPDGRFLAHFLKKKNKRTILVFDTESQTIEHSIEPTEANQITRVCFSSDGQMLACSTYFYPGHPAGLEVWDLRDSHHGPLHTFRTHGSTSPVIALGFAPGNRYLVATTKDRIAVHDLIIRKNLRTRTTNHQIQNIRFTSHGDRILTEWGSLPTIPQDLVEEPSVEFQKEYPSLLTKRDNWVVHGSPEASLVTTELPGCLGLR</sequence>
<protein>
    <submittedName>
        <fullName evidence="1">WD40 repeat-like protein</fullName>
    </submittedName>
</protein>
<proteinExistence type="predicted"/>
<dbReference type="Gene3D" id="2.130.10.10">
    <property type="entry name" value="YVTN repeat-like/Quinoprotein amine dehydrogenase"/>
    <property type="match status" value="1"/>
</dbReference>